<dbReference type="Proteomes" id="UP000026915">
    <property type="component" value="Chromosome 2"/>
</dbReference>
<proteinExistence type="predicted"/>
<organism evidence="2 3">
    <name type="scientific">Theobroma cacao</name>
    <name type="common">Cacao</name>
    <name type="synonym">Cocoa</name>
    <dbReference type="NCBI Taxonomy" id="3641"/>
    <lineage>
        <taxon>Eukaryota</taxon>
        <taxon>Viridiplantae</taxon>
        <taxon>Streptophyta</taxon>
        <taxon>Embryophyta</taxon>
        <taxon>Tracheophyta</taxon>
        <taxon>Spermatophyta</taxon>
        <taxon>Magnoliopsida</taxon>
        <taxon>eudicotyledons</taxon>
        <taxon>Gunneridae</taxon>
        <taxon>Pentapetalae</taxon>
        <taxon>rosids</taxon>
        <taxon>malvids</taxon>
        <taxon>Malvales</taxon>
        <taxon>Malvaceae</taxon>
        <taxon>Byttnerioideae</taxon>
        <taxon>Theobroma</taxon>
    </lineage>
</organism>
<dbReference type="InterPro" id="IPR000477">
    <property type="entry name" value="RT_dom"/>
</dbReference>
<dbReference type="eggNOG" id="KOG1075">
    <property type="taxonomic scope" value="Eukaryota"/>
</dbReference>
<protein>
    <submittedName>
        <fullName evidence="2">Non-LTR retroelement reverse transcriptase-like protein</fullName>
    </submittedName>
</protein>
<evidence type="ECO:0000313" key="2">
    <source>
        <dbReference type="EMBL" id="EOY00464.1"/>
    </source>
</evidence>
<dbReference type="PANTHER" id="PTHR31635">
    <property type="entry name" value="REVERSE TRANSCRIPTASE DOMAIN-CONTAINING PROTEIN-RELATED"/>
    <property type="match status" value="1"/>
</dbReference>
<dbReference type="STRING" id="3641.A0A061EDU8"/>
<keyword evidence="2" id="KW-0548">Nucleotidyltransferase</keyword>
<name>A0A061EDU8_THECC</name>
<dbReference type="HOGENOM" id="CLU_1430366_0_0_1"/>
<keyword evidence="2" id="KW-0808">Transferase</keyword>
<dbReference type="AlphaFoldDB" id="A0A061EDU8"/>
<dbReference type="GO" id="GO:0003964">
    <property type="term" value="F:RNA-directed DNA polymerase activity"/>
    <property type="evidence" value="ECO:0007669"/>
    <property type="project" value="UniProtKB-KW"/>
</dbReference>
<evidence type="ECO:0000313" key="3">
    <source>
        <dbReference type="Proteomes" id="UP000026915"/>
    </source>
</evidence>
<dbReference type="Pfam" id="PF00078">
    <property type="entry name" value="RVT_1"/>
    <property type="match status" value="1"/>
</dbReference>
<keyword evidence="2" id="KW-0695">RNA-directed DNA polymerase</keyword>
<feature type="domain" description="Reverse transcriptase" evidence="1">
    <location>
        <begin position="58"/>
        <end position="180"/>
    </location>
</feature>
<reference evidence="2 3" key="1">
    <citation type="journal article" date="2013" name="Genome Biol.">
        <title>The genome sequence of the most widely cultivated cacao type and its use to identify candidate genes regulating pod color.</title>
        <authorList>
            <person name="Motamayor J.C."/>
            <person name="Mockaitis K."/>
            <person name="Schmutz J."/>
            <person name="Haiminen N."/>
            <person name="Iii D.L."/>
            <person name="Cornejo O."/>
            <person name="Findley S.D."/>
            <person name="Zheng P."/>
            <person name="Utro F."/>
            <person name="Royaert S."/>
            <person name="Saski C."/>
            <person name="Jenkins J."/>
            <person name="Podicheti R."/>
            <person name="Zhao M."/>
            <person name="Scheffler B.E."/>
            <person name="Stack J.C."/>
            <person name="Feltus F.A."/>
            <person name="Mustiga G.M."/>
            <person name="Amores F."/>
            <person name="Phillips W."/>
            <person name="Marelli J.P."/>
            <person name="May G.D."/>
            <person name="Shapiro H."/>
            <person name="Ma J."/>
            <person name="Bustamante C.D."/>
            <person name="Schnell R.J."/>
            <person name="Main D."/>
            <person name="Gilbert D."/>
            <person name="Parida L."/>
            <person name="Kuhn D.N."/>
        </authorList>
    </citation>
    <scope>NUCLEOTIDE SEQUENCE [LARGE SCALE GENOMIC DNA]</scope>
    <source>
        <strain evidence="3">cv. Matina 1-6</strain>
    </source>
</reference>
<dbReference type="EMBL" id="CM001880">
    <property type="protein sequence ID" value="EOY00464.1"/>
    <property type="molecule type" value="Genomic_DNA"/>
</dbReference>
<dbReference type="InParanoid" id="A0A061EDU8"/>
<gene>
    <name evidence="2" type="ORF">TCM_010341</name>
</gene>
<dbReference type="Gramene" id="EOY00464">
    <property type="protein sequence ID" value="EOY00464"/>
    <property type="gene ID" value="TCM_010341"/>
</dbReference>
<keyword evidence="3" id="KW-1185">Reference proteome</keyword>
<evidence type="ECO:0000259" key="1">
    <source>
        <dbReference type="Pfam" id="PF00078"/>
    </source>
</evidence>
<sequence length="190" mass="22347">MLLKLSHLRMEAETTIDYEMWDVITDGPFIPSTLNVVTNEMIPKPMSEWIKVETKRVQPTLSFIPMRQAIDNTIIAQEAIYTMMMMRRNEGAKAIKINLEKAYDRLKWSFLQEVLEEIGLPSEWLTLIMFTMKTLTFSIIWNCKTTDSFSPTRGIQQGDPLHPICFLFVWKHFHVQLKVQFIWETGSHYN</sequence>
<accession>A0A061EDU8</accession>
<dbReference type="OMA" id="WETGSHY"/>
<dbReference type="PANTHER" id="PTHR31635:SF196">
    <property type="entry name" value="REVERSE TRANSCRIPTASE DOMAIN-CONTAINING PROTEIN-RELATED"/>
    <property type="match status" value="1"/>
</dbReference>